<keyword evidence="1" id="KW-1133">Transmembrane helix</keyword>
<accession>A0A5B7CIA8</accession>
<gene>
    <name evidence="2" type="ORF">E2C01_002035</name>
</gene>
<comment type="caution">
    <text evidence="2">The sequence shown here is derived from an EMBL/GenBank/DDBJ whole genome shotgun (WGS) entry which is preliminary data.</text>
</comment>
<evidence type="ECO:0000313" key="2">
    <source>
        <dbReference type="EMBL" id="MPC09422.1"/>
    </source>
</evidence>
<dbReference type="AlphaFoldDB" id="A0A5B7CIA8"/>
<keyword evidence="1" id="KW-0472">Membrane</keyword>
<dbReference type="Proteomes" id="UP000324222">
    <property type="component" value="Unassembled WGS sequence"/>
</dbReference>
<proteinExistence type="predicted"/>
<dbReference type="EMBL" id="VSRR010000068">
    <property type="protein sequence ID" value="MPC09422.1"/>
    <property type="molecule type" value="Genomic_DNA"/>
</dbReference>
<reference evidence="2 3" key="1">
    <citation type="submission" date="2019-05" db="EMBL/GenBank/DDBJ databases">
        <title>Another draft genome of Portunus trituberculatus and its Hox gene families provides insights of decapod evolution.</title>
        <authorList>
            <person name="Jeong J.-H."/>
            <person name="Song I."/>
            <person name="Kim S."/>
            <person name="Choi T."/>
            <person name="Kim D."/>
            <person name="Ryu S."/>
            <person name="Kim W."/>
        </authorList>
    </citation>
    <scope>NUCLEOTIDE SEQUENCE [LARGE SCALE GENOMIC DNA]</scope>
    <source>
        <tissue evidence="2">Muscle</tissue>
    </source>
</reference>
<protein>
    <submittedName>
        <fullName evidence="2">Uncharacterized protein</fullName>
    </submittedName>
</protein>
<name>A0A5B7CIA8_PORTR</name>
<evidence type="ECO:0000313" key="3">
    <source>
        <dbReference type="Proteomes" id="UP000324222"/>
    </source>
</evidence>
<keyword evidence="1" id="KW-0812">Transmembrane</keyword>
<sequence length="127" mass="14016">MRMDQVKFGNGGRQVRQRLGRTYRGLLPVYRVITDCTGATRFLEVGATQGCVVEATRTTEFVSLKTLRLRLAIKVPRAVESEFGGVVFLLMLSSACFLGMFVGHVVCAALPRTRVHIGWRRQSGVGA</sequence>
<evidence type="ECO:0000256" key="1">
    <source>
        <dbReference type="SAM" id="Phobius"/>
    </source>
</evidence>
<keyword evidence="3" id="KW-1185">Reference proteome</keyword>
<organism evidence="2 3">
    <name type="scientific">Portunus trituberculatus</name>
    <name type="common">Swimming crab</name>
    <name type="synonym">Neptunus trituberculatus</name>
    <dbReference type="NCBI Taxonomy" id="210409"/>
    <lineage>
        <taxon>Eukaryota</taxon>
        <taxon>Metazoa</taxon>
        <taxon>Ecdysozoa</taxon>
        <taxon>Arthropoda</taxon>
        <taxon>Crustacea</taxon>
        <taxon>Multicrustacea</taxon>
        <taxon>Malacostraca</taxon>
        <taxon>Eumalacostraca</taxon>
        <taxon>Eucarida</taxon>
        <taxon>Decapoda</taxon>
        <taxon>Pleocyemata</taxon>
        <taxon>Brachyura</taxon>
        <taxon>Eubrachyura</taxon>
        <taxon>Portunoidea</taxon>
        <taxon>Portunidae</taxon>
        <taxon>Portuninae</taxon>
        <taxon>Portunus</taxon>
    </lineage>
</organism>
<feature type="transmembrane region" description="Helical" evidence="1">
    <location>
        <begin position="86"/>
        <end position="111"/>
    </location>
</feature>